<comment type="caution">
    <text evidence="28">The sequence shown here is derived from an EMBL/GenBank/DDBJ whole genome shotgun (WGS) entry which is preliminary data.</text>
</comment>
<dbReference type="EMBL" id="JAAKFY010000025">
    <property type="protein sequence ID" value="KAF3835057.1"/>
    <property type="molecule type" value="Genomic_DNA"/>
</dbReference>
<comment type="catalytic activity">
    <reaction evidence="22">
        <text>octan-3-one + NADPH + O2 + H(+) = ethyl hexanoate + NADP(+) + H2O</text>
        <dbReference type="Rhea" id="RHEA:54856"/>
        <dbReference type="ChEBI" id="CHEBI:15377"/>
        <dbReference type="ChEBI" id="CHEBI:15378"/>
        <dbReference type="ChEBI" id="CHEBI:15379"/>
        <dbReference type="ChEBI" id="CHEBI:57783"/>
        <dbReference type="ChEBI" id="CHEBI:58349"/>
        <dbReference type="ChEBI" id="CHEBI:80946"/>
        <dbReference type="ChEBI" id="CHEBI:86055"/>
    </reaction>
    <physiologicalReaction direction="left-to-right" evidence="22">
        <dbReference type="Rhea" id="RHEA:54857"/>
    </physiologicalReaction>
</comment>
<dbReference type="Pfam" id="PF13450">
    <property type="entry name" value="NAD_binding_8"/>
    <property type="match status" value="1"/>
</dbReference>
<keyword evidence="7" id="KW-0812">Transmembrane</keyword>
<comment type="cofactor">
    <cofactor evidence="1 27">
        <name>FAD</name>
        <dbReference type="ChEBI" id="CHEBI:57692"/>
    </cofactor>
</comment>
<evidence type="ECO:0000313" key="28">
    <source>
        <dbReference type="EMBL" id="KAF3835057.1"/>
    </source>
</evidence>
<evidence type="ECO:0000256" key="8">
    <source>
        <dbReference type="ARBA" id="ARBA00022827"/>
    </source>
</evidence>
<evidence type="ECO:0000256" key="17">
    <source>
        <dbReference type="ARBA" id="ARBA00047426"/>
    </source>
</evidence>
<dbReference type="FunFam" id="3.50.50.60:FF:000023">
    <property type="entry name" value="Dimethylaniline monooxygenase [N-oxide-forming]"/>
    <property type="match status" value="1"/>
</dbReference>
<keyword evidence="9" id="KW-0492">Microsome</keyword>
<comment type="catalytic activity">
    <reaction evidence="17">
        <text>hexan-3-one + NADPH + O2 + H(+) = propyl propanoate + NADP(+) + H2O</text>
        <dbReference type="Rhea" id="RHEA:54848"/>
        <dbReference type="ChEBI" id="CHEBI:15377"/>
        <dbReference type="ChEBI" id="CHEBI:15378"/>
        <dbReference type="ChEBI" id="CHEBI:15379"/>
        <dbReference type="ChEBI" id="CHEBI:57783"/>
        <dbReference type="ChEBI" id="CHEBI:58349"/>
        <dbReference type="ChEBI" id="CHEBI:89828"/>
        <dbReference type="ChEBI" id="CHEBI:89891"/>
    </reaction>
    <physiologicalReaction direction="left-to-right" evidence="17">
        <dbReference type="Rhea" id="RHEA:54849"/>
    </physiologicalReaction>
</comment>
<keyword evidence="14" id="KW-0443">Lipid metabolism</keyword>
<evidence type="ECO:0000256" key="12">
    <source>
        <dbReference type="ARBA" id="ARBA00023002"/>
    </source>
</evidence>
<reference evidence="28 29" key="1">
    <citation type="submission" date="2020-03" db="EMBL/GenBank/DDBJ databases">
        <title>Dissostichus mawsoni Genome sequencing and assembly.</title>
        <authorList>
            <person name="Park H."/>
        </authorList>
    </citation>
    <scope>NUCLEOTIDE SEQUENCE [LARGE SCALE GENOMIC DNA]</scope>
    <source>
        <strain evidence="28">DM0001</strain>
        <tissue evidence="28">Muscle</tissue>
    </source>
</reference>
<protein>
    <recommendedName>
        <fullName evidence="27">Flavin-containing monooxygenase</fullName>
        <ecNumber evidence="27">1.-.-.-</ecNumber>
    </recommendedName>
</protein>
<dbReference type="Gene3D" id="3.50.50.60">
    <property type="entry name" value="FAD/NAD(P)-binding domain"/>
    <property type="match status" value="4"/>
</dbReference>
<comment type="similarity">
    <text evidence="3 27">Belongs to the FMO family.</text>
</comment>
<keyword evidence="11" id="KW-1133">Transmembrane helix</keyword>
<gene>
    <name evidence="28" type="ORF">F7725_027615</name>
</gene>
<keyword evidence="8 27" id="KW-0274">FAD</keyword>
<evidence type="ECO:0000256" key="20">
    <source>
        <dbReference type="ARBA" id="ARBA00047864"/>
    </source>
</evidence>
<comment type="catalytic activity">
    <reaction evidence="20">
        <text>NADPH + O2 + H(+) = H2O2 + NADP(+)</text>
        <dbReference type="Rhea" id="RHEA:11260"/>
        <dbReference type="ChEBI" id="CHEBI:15378"/>
        <dbReference type="ChEBI" id="CHEBI:15379"/>
        <dbReference type="ChEBI" id="CHEBI:16240"/>
        <dbReference type="ChEBI" id="CHEBI:57783"/>
        <dbReference type="ChEBI" id="CHEBI:58349"/>
        <dbReference type="EC" id="1.6.3.1"/>
    </reaction>
    <physiologicalReaction direction="left-to-right" evidence="20">
        <dbReference type="Rhea" id="RHEA:11261"/>
    </physiologicalReaction>
</comment>
<keyword evidence="10" id="KW-0521">NADP</keyword>
<accession>A0A7J5XEM4</accession>
<dbReference type="InterPro" id="IPR050346">
    <property type="entry name" value="FMO-like"/>
</dbReference>
<dbReference type="PIRSF" id="PIRSF000332">
    <property type="entry name" value="FMO"/>
    <property type="match status" value="1"/>
</dbReference>
<evidence type="ECO:0000256" key="10">
    <source>
        <dbReference type="ARBA" id="ARBA00022857"/>
    </source>
</evidence>
<evidence type="ECO:0000256" key="7">
    <source>
        <dbReference type="ARBA" id="ARBA00022692"/>
    </source>
</evidence>
<keyword evidence="4" id="KW-0488">Methylation</keyword>
<comment type="function">
    <text evidence="16">Acts as a Baeyer-Villiger monooxygenase on a broad range of substrates. Catalyzes the insertion of an oxygen atom into a carbon-carbon bond adjacent to a carbonyl, which converts ketones to esters. Active on diverse carbonyl compounds, whereas soft nucleophiles are mostly non- or poorly reactive. In contrast with other forms of FMO it is non- or poorly active on 'classical' substrates such as drugs, pesticides, and dietary components containing soft nucleophilic heteroatoms. Able to oxidize drug molecules bearing a carbonyl group on an aliphatic chain, such as nabumetone and pentoxifylline. Also, in the absence of substrates, shows slow but yet significant NADPH oxidase activity. Acts as a positive modulator of cholesterol biosynthesis as well as glucose homeostasis, promoting metabolic aging via pleiotropic effects.</text>
</comment>
<keyword evidence="5" id="KW-0597">Phosphoprotein</keyword>
<dbReference type="InterPro" id="IPR036188">
    <property type="entry name" value="FAD/NAD-bd_sf"/>
</dbReference>
<dbReference type="EC" id="1.-.-.-" evidence="27"/>
<evidence type="ECO:0000256" key="26">
    <source>
        <dbReference type="ARBA" id="ARBA00049475"/>
    </source>
</evidence>
<dbReference type="Proteomes" id="UP000518266">
    <property type="component" value="Unassembled WGS sequence"/>
</dbReference>
<dbReference type="PROSITE" id="PS51257">
    <property type="entry name" value="PROKAR_LIPOPROTEIN"/>
    <property type="match status" value="1"/>
</dbReference>
<organism evidence="28 29">
    <name type="scientific">Dissostichus mawsoni</name>
    <name type="common">Antarctic cod</name>
    <dbReference type="NCBI Taxonomy" id="36200"/>
    <lineage>
        <taxon>Eukaryota</taxon>
        <taxon>Metazoa</taxon>
        <taxon>Chordata</taxon>
        <taxon>Craniata</taxon>
        <taxon>Vertebrata</taxon>
        <taxon>Euteleostomi</taxon>
        <taxon>Actinopterygii</taxon>
        <taxon>Neopterygii</taxon>
        <taxon>Teleostei</taxon>
        <taxon>Neoteleostei</taxon>
        <taxon>Acanthomorphata</taxon>
        <taxon>Eupercaria</taxon>
        <taxon>Perciformes</taxon>
        <taxon>Notothenioidei</taxon>
        <taxon>Nototheniidae</taxon>
        <taxon>Dissostichus</taxon>
    </lineage>
</organism>
<keyword evidence="6 27" id="KW-0285">Flavoprotein</keyword>
<evidence type="ECO:0000256" key="22">
    <source>
        <dbReference type="ARBA" id="ARBA00048459"/>
    </source>
</evidence>
<dbReference type="InterPro" id="IPR002257">
    <property type="entry name" value="Flavin_mOase_5"/>
</dbReference>
<sequence>MTRRVAVIGGGSSGLACIKCCLDEGLEPVCYESSDDIGGLWKFKENPEPGRASIYHSVIINTSKEMMCFSDFPIPAHFPNYMHNSLIMDYFRIRDYKTPEEWRNKKAVVIGIGNSGGDIAVELSRVTKQVYLSTRRGAWIANRVADNGLPRDMLNSRKTLLLRQILPFGLTCSMAERKLDNRFDHSLYNLKPKHRLFSQHPTLNDELPNRILSGTVQVKPNIRRFQGSSVEFQDGSVVEDVDLVVFATGYRFSFPFLASHVTSVSGNKASLYKYVFPPELERPTLAIIGLVQPLGAIMPI</sequence>
<keyword evidence="15" id="KW-0472">Membrane</keyword>
<dbReference type="AlphaFoldDB" id="A0A7J5XEM4"/>
<evidence type="ECO:0000256" key="9">
    <source>
        <dbReference type="ARBA" id="ARBA00022848"/>
    </source>
</evidence>
<comment type="catalytic activity">
    <reaction evidence="26">
        <text>octan-3-one + NADPH + O2 + H(+) = pentyl propanoate + NADP(+) + H2O</text>
        <dbReference type="Rhea" id="RHEA:54840"/>
        <dbReference type="ChEBI" id="CHEBI:15377"/>
        <dbReference type="ChEBI" id="CHEBI:15378"/>
        <dbReference type="ChEBI" id="CHEBI:15379"/>
        <dbReference type="ChEBI" id="CHEBI:57783"/>
        <dbReference type="ChEBI" id="CHEBI:58349"/>
        <dbReference type="ChEBI" id="CHEBI:80946"/>
        <dbReference type="ChEBI" id="CHEBI:87373"/>
    </reaction>
    <physiologicalReaction direction="left-to-right" evidence="26">
        <dbReference type="Rhea" id="RHEA:54841"/>
    </physiologicalReaction>
</comment>
<dbReference type="InterPro" id="IPR020946">
    <property type="entry name" value="Flavin_mOase-like"/>
</dbReference>
<evidence type="ECO:0000256" key="15">
    <source>
        <dbReference type="ARBA" id="ARBA00023136"/>
    </source>
</evidence>
<dbReference type="OrthoDB" id="66881at2759"/>
<comment type="catalytic activity">
    <reaction evidence="19">
        <text>sulcatone + NADPH + O2 + H(+) = 4-methylpent-3-en-1-yl acetate + NADP(+) + H2O</text>
        <dbReference type="Rhea" id="RHEA:54864"/>
        <dbReference type="ChEBI" id="CHEBI:15377"/>
        <dbReference type="ChEBI" id="CHEBI:15378"/>
        <dbReference type="ChEBI" id="CHEBI:15379"/>
        <dbReference type="ChEBI" id="CHEBI:16310"/>
        <dbReference type="ChEBI" id="CHEBI:57783"/>
        <dbReference type="ChEBI" id="CHEBI:58349"/>
        <dbReference type="ChEBI" id="CHEBI:138373"/>
    </reaction>
    <physiologicalReaction direction="left-to-right" evidence="19">
        <dbReference type="Rhea" id="RHEA:54865"/>
    </physiologicalReaction>
</comment>
<evidence type="ECO:0000256" key="27">
    <source>
        <dbReference type="RuleBase" id="RU361177"/>
    </source>
</evidence>
<dbReference type="GO" id="GO:0006629">
    <property type="term" value="P:lipid metabolic process"/>
    <property type="evidence" value="ECO:0007669"/>
    <property type="project" value="UniProtKB-KW"/>
</dbReference>
<evidence type="ECO:0000256" key="21">
    <source>
        <dbReference type="ARBA" id="ARBA00047977"/>
    </source>
</evidence>
<dbReference type="GO" id="GO:0050660">
    <property type="term" value="F:flavin adenine dinucleotide binding"/>
    <property type="evidence" value="ECO:0007669"/>
    <property type="project" value="InterPro"/>
</dbReference>
<evidence type="ECO:0000256" key="14">
    <source>
        <dbReference type="ARBA" id="ARBA00023098"/>
    </source>
</evidence>
<evidence type="ECO:0000256" key="25">
    <source>
        <dbReference type="ARBA" id="ARBA00049443"/>
    </source>
</evidence>
<dbReference type="InterPro" id="IPR000960">
    <property type="entry name" value="Flavin_mOase"/>
</dbReference>
<comment type="subcellular location">
    <subcellularLocation>
        <location evidence="2">Microsome membrane</location>
    </subcellularLocation>
</comment>
<evidence type="ECO:0000313" key="29">
    <source>
        <dbReference type="Proteomes" id="UP000518266"/>
    </source>
</evidence>
<dbReference type="GO" id="GO:0050661">
    <property type="term" value="F:NADP binding"/>
    <property type="evidence" value="ECO:0007669"/>
    <property type="project" value="InterPro"/>
</dbReference>
<keyword evidence="29" id="KW-1185">Reference proteome</keyword>
<dbReference type="PRINTS" id="PR00370">
    <property type="entry name" value="FMOXYGENASE"/>
</dbReference>
<evidence type="ECO:0000256" key="11">
    <source>
        <dbReference type="ARBA" id="ARBA00022989"/>
    </source>
</evidence>
<evidence type="ECO:0000256" key="23">
    <source>
        <dbReference type="ARBA" id="ARBA00048989"/>
    </source>
</evidence>
<comment type="catalytic activity">
    <reaction evidence="24">
        <text>heptan-4-one + NADPH + O2 + H(+) = propyl butanoate + NADP(+) + H2O</text>
        <dbReference type="Rhea" id="RHEA:54852"/>
        <dbReference type="ChEBI" id="CHEBI:15377"/>
        <dbReference type="ChEBI" id="CHEBI:15378"/>
        <dbReference type="ChEBI" id="CHEBI:15379"/>
        <dbReference type="ChEBI" id="CHEBI:57783"/>
        <dbReference type="ChEBI" id="CHEBI:58349"/>
        <dbReference type="ChEBI" id="CHEBI:89484"/>
        <dbReference type="ChEBI" id="CHEBI:89719"/>
    </reaction>
    <physiologicalReaction direction="left-to-right" evidence="24">
        <dbReference type="Rhea" id="RHEA:54853"/>
    </physiologicalReaction>
</comment>
<comment type="catalytic activity">
    <reaction evidence="23">
        <text>(2E)-geranial + NADPH + O2 + H(+) = (1E)-2,6-dimethylhepta-1,5-dien-1-yl formate + NADP(+) + H2O</text>
        <dbReference type="Rhea" id="RHEA:54860"/>
        <dbReference type="ChEBI" id="CHEBI:15377"/>
        <dbReference type="ChEBI" id="CHEBI:15378"/>
        <dbReference type="ChEBI" id="CHEBI:15379"/>
        <dbReference type="ChEBI" id="CHEBI:16980"/>
        <dbReference type="ChEBI" id="CHEBI:57783"/>
        <dbReference type="ChEBI" id="CHEBI:58349"/>
        <dbReference type="ChEBI" id="CHEBI:138375"/>
    </reaction>
    <physiologicalReaction direction="left-to-right" evidence="23">
        <dbReference type="Rhea" id="RHEA:54861"/>
    </physiologicalReaction>
</comment>
<keyword evidence="12 27" id="KW-0560">Oxidoreductase</keyword>
<comment type="catalytic activity">
    <reaction evidence="25">
        <text>N,N-dimethylaniline + NADPH + O2 + H(+) = N,N-dimethylaniline N-oxide + NADP(+) + H2O</text>
        <dbReference type="Rhea" id="RHEA:24468"/>
        <dbReference type="ChEBI" id="CHEBI:15377"/>
        <dbReference type="ChEBI" id="CHEBI:15378"/>
        <dbReference type="ChEBI" id="CHEBI:15379"/>
        <dbReference type="ChEBI" id="CHEBI:16269"/>
        <dbReference type="ChEBI" id="CHEBI:17735"/>
        <dbReference type="ChEBI" id="CHEBI:57783"/>
        <dbReference type="ChEBI" id="CHEBI:58349"/>
        <dbReference type="EC" id="1.14.13.8"/>
    </reaction>
    <physiologicalReaction direction="left-to-right" evidence="25">
        <dbReference type="Rhea" id="RHEA:24469"/>
    </physiologicalReaction>
</comment>
<evidence type="ECO:0000256" key="5">
    <source>
        <dbReference type="ARBA" id="ARBA00022553"/>
    </source>
</evidence>
<evidence type="ECO:0000256" key="3">
    <source>
        <dbReference type="ARBA" id="ARBA00009183"/>
    </source>
</evidence>
<evidence type="ECO:0000256" key="1">
    <source>
        <dbReference type="ARBA" id="ARBA00001974"/>
    </source>
</evidence>
<evidence type="ECO:0000256" key="2">
    <source>
        <dbReference type="ARBA" id="ARBA00004524"/>
    </source>
</evidence>
<dbReference type="GO" id="GO:0004499">
    <property type="term" value="F:N,N-dimethylaniline monooxygenase activity"/>
    <property type="evidence" value="ECO:0007669"/>
    <property type="project" value="InterPro"/>
</dbReference>
<name>A0A7J5XEM4_DISMA</name>
<evidence type="ECO:0000256" key="4">
    <source>
        <dbReference type="ARBA" id="ARBA00022481"/>
    </source>
</evidence>
<proteinExistence type="inferred from homology"/>
<dbReference type="PRINTS" id="PR01125">
    <property type="entry name" value="FMOXYGENASE5"/>
</dbReference>
<comment type="catalytic activity">
    <reaction evidence="18">
        <text>heptan-2-one + NADPH + O2 + H(+) = pentyl acetate + NADP(+) + H2O</text>
        <dbReference type="Rhea" id="RHEA:54836"/>
        <dbReference type="ChEBI" id="CHEBI:5672"/>
        <dbReference type="ChEBI" id="CHEBI:15377"/>
        <dbReference type="ChEBI" id="CHEBI:15378"/>
        <dbReference type="ChEBI" id="CHEBI:15379"/>
        <dbReference type="ChEBI" id="CHEBI:57783"/>
        <dbReference type="ChEBI" id="CHEBI:58349"/>
        <dbReference type="ChEBI" id="CHEBI:87362"/>
    </reaction>
    <physiologicalReaction direction="left-to-right" evidence="18">
        <dbReference type="Rhea" id="RHEA:54837"/>
    </physiologicalReaction>
</comment>
<evidence type="ECO:0000256" key="16">
    <source>
        <dbReference type="ARBA" id="ARBA00045722"/>
    </source>
</evidence>
<keyword evidence="9" id="KW-0256">Endoplasmic reticulum</keyword>
<evidence type="ECO:0000256" key="24">
    <source>
        <dbReference type="ARBA" id="ARBA00048990"/>
    </source>
</evidence>
<dbReference type="PANTHER" id="PTHR23023">
    <property type="entry name" value="DIMETHYLANILINE MONOOXYGENASE"/>
    <property type="match status" value="1"/>
</dbReference>
<evidence type="ECO:0000256" key="18">
    <source>
        <dbReference type="ARBA" id="ARBA00047574"/>
    </source>
</evidence>
<dbReference type="SUPFAM" id="SSF51905">
    <property type="entry name" value="FAD/NAD(P)-binding domain"/>
    <property type="match status" value="1"/>
</dbReference>
<evidence type="ECO:0000256" key="19">
    <source>
        <dbReference type="ARBA" id="ARBA00047855"/>
    </source>
</evidence>
<keyword evidence="13 27" id="KW-0503">Monooxygenase</keyword>
<evidence type="ECO:0000256" key="6">
    <source>
        <dbReference type="ARBA" id="ARBA00022630"/>
    </source>
</evidence>
<dbReference type="FunFam" id="3.50.50.60:FF:000042">
    <property type="entry name" value="Dimethylaniline monooxygenase [N-oxide-forming]"/>
    <property type="match status" value="1"/>
</dbReference>
<dbReference type="Pfam" id="PF00743">
    <property type="entry name" value="FMO-like"/>
    <property type="match status" value="1"/>
</dbReference>
<evidence type="ECO:0000256" key="13">
    <source>
        <dbReference type="ARBA" id="ARBA00023033"/>
    </source>
</evidence>
<dbReference type="GO" id="GO:0016174">
    <property type="term" value="F:NAD(P)H oxidase H2O2-forming activity"/>
    <property type="evidence" value="ECO:0007669"/>
    <property type="project" value="UniProtKB-EC"/>
</dbReference>
<comment type="catalytic activity">
    <reaction evidence="21">
        <text>hexan-3-one + NADPH + O2 + H(+) = ethyl butanoate + NADP(+) + H2O</text>
        <dbReference type="Rhea" id="RHEA:54844"/>
        <dbReference type="ChEBI" id="CHEBI:15377"/>
        <dbReference type="ChEBI" id="CHEBI:15378"/>
        <dbReference type="ChEBI" id="CHEBI:15379"/>
        <dbReference type="ChEBI" id="CHEBI:57783"/>
        <dbReference type="ChEBI" id="CHEBI:58349"/>
        <dbReference type="ChEBI" id="CHEBI:88764"/>
        <dbReference type="ChEBI" id="CHEBI:89891"/>
    </reaction>
    <physiologicalReaction direction="left-to-right" evidence="21">
        <dbReference type="Rhea" id="RHEA:54845"/>
    </physiologicalReaction>
</comment>